<protein>
    <recommendedName>
        <fullName evidence="6">DRBM domain-containing protein</fullName>
    </recommendedName>
</protein>
<reference evidence="7 8" key="1">
    <citation type="journal article" date="2019" name="Sci. Rep.">
        <title>A high-quality genome of Eragrostis curvula grass provides insights into Poaceae evolution and supports new strategies to enhance forage quality.</title>
        <authorList>
            <person name="Carballo J."/>
            <person name="Santos B.A.C.M."/>
            <person name="Zappacosta D."/>
            <person name="Garbus I."/>
            <person name="Selva J.P."/>
            <person name="Gallo C.A."/>
            <person name="Diaz A."/>
            <person name="Albertini E."/>
            <person name="Caccamo M."/>
            <person name="Echenique V."/>
        </authorList>
    </citation>
    <scope>NUCLEOTIDE SEQUENCE [LARGE SCALE GENOMIC DNA]</scope>
    <source>
        <strain evidence="8">cv. Victoria</strain>
        <tissue evidence="7">Leaf</tissue>
    </source>
</reference>
<dbReference type="AlphaFoldDB" id="A0A5J9UFD8"/>
<organism evidence="7 8">
    <name type="scientific">Eragrostis curvula</name>
    <name type="common">weeping love grass</name>
    <dbReference type="NCBI Taxonomy" id="38414"/>
    <lineage>
        <taxon>Eukaryota</taxon>
        <taxon>Viridiplantae</taxon>
        <taxon>Streptophyta</taxon>
        <taxon>Embryophyta</taxon>
        <taxon>Tracheophyta</taxon>
        <taxon>Spermatophyta</taxon>
        <taxon>Magnoliopsida</taxon>
        <taxon>Liliopsida</taxon>
        <taxon>Poales</taxon>
        <taxon>Poaceae</taxon>
        <taxon>PACMAD clade</taxon>
        <taxon>Chloridoideae</taxon>
        <taxon>Eragrostideae</taxon>
        <taxon>Eragrostidinae</taxon>
        <taxon>Eragrostis</taxon>
    </lineage>
</organism>
<comment type="caution">
    <text evidence="7">The sequence shown here is derived from an EMBL/GenBank/DDBJ whole genome shotgun (WGS) entry which is preliminary data.</text>
</comment>
<keyword evidence="8" id="KW-1185">Reference proteome</keyword>
<gene>
    <name evidence="7" type="ORF">EJB05_32163</name>
</gene>
<evidence type="ECO:0000256" key="5">
    <source>
        <dbReference type="SAM" id="MobiDB-lite"/>
    </source>
</evidence>
<evidence type="ECO:0000259" key="6">
    <source>
        <dbReference type="PROSITE" id="PS50137"/>
    </source>
</evidence>
<dbReference type="SUPFAM" id="SSF54768">
    <property type="entry name" value="dsRNA-binding domain-like"/>
    <property type="match status" value="3"/>
</dbReference>
<sequence length="330" mass="35953">MHKSRLMELSQRQRWPSPSYTFTRDGPDHAPLFRATIVVDGAEFCSPGGGSRTAKEAVNLAAKAALENLSQFPGVPPPTKSENQLNHKNQLQIYAQKRGIQPPSYCPIPIGSPHEPLFKSKVIIDGQTFESPKEYRTLKAAEKAAAGLALTSLPQEASLQDQSTLPSIPYKNLLQELAQKEHCPLPCYKTMPNILDNTATFISTVEIRGEIFEGEPGSTKKQAEMNAAKAAFQNFEERRKRSDSSTPVLGGSYMQNELSMQSAGQEIQSGKPGPLVPEISTVSCNKANDSDARAGKNGTQSHRWAVPGAAAGLPGMKLPLTFLRLTRRLT</sequence>
<comment type="function">
    <text evidence="3">Binds double-stranded RNA.</text>
</comment>
<evidence type="ECO:0000256" key="3">
    <source>
        <dbReference type="ARBA" id="ARBA00037597"/>
    </source>
</evidence>
<accession>A0A5J9UFD8</accession>
<dbReference type="PROSITE" id="PS50137">
    <property type="entry name" value="DS_RBD"/>
    <property type="match status" value="3"/>
</dbReference>
<evidence type="ECO:0000256" key="1">
    <source>
        <dbReference type="ARBA" id="ARBA00022737"/>
    </source>
</evidence>
<dbReference type="OrthoDB" id="5988181at2759"/>
<feature type="compositionally biased region" description="Polar residues" evidence="5">
    <location>
        <begin position="10"/>
        <end position="22"/>
    </location>
</feature>
<evidence type="ECO:0000313" key="7">
    <source>
        <dbReference type="EMBL" id="TVU22465.1"/>
    </source>
</evidence>
<evidence type="ECO:0000256" key="2">
    <source>
        <dbReference type="ARBA" id="ARBA00022884"/>
    </source>
</evidence>
<dbReference type="PANTHER" id="PTHR46031:SF36">
    <property type="entry name" value="DOUBLE-STRANDED RNA-BINDING PROTEIN 1"/>
    <property type="match status" value="1"/>
</dbReference>
<feature type="domain" description="DRBM" evidence="6">
    <location>
        <begin position="86"/>
        <end position="155"/>
    </location>
</feature>
<dbReference type="Gramene" id="TVU22465">
    <property type="protein sequence ID" value="TVU22465"/>
    <property type="gene ID" value="EJB05_32163"/>
</dbReference>
<dbReference type="Gene3D" id="3.30.160.20">
    <property type="match status" value="3"/>
</dbReference>
<keyword evidence="2 4" id="KW-0694">RNA-binding</keyword>
<dbReference type="PANTHER" id="PTHR46031">
    <property type="match status" value="1"/>
</dbReference>
<dbReference type="Proteomes" id="UP000324897">
    <property type="component" value="Unassembled WGS sequence"/>
</dbReference>
<dbReference type="InterPro" id="IPR014720">
    <property type="entry name" value="dsRBD_dom"/>
</dbReference>
<dbReference type="GO" id="GO:0003723">
    <property type="term" value="F:RNA binding"/>
    <property type="evidence" value="ECO:0007669"/>
    <property type="project" value="UniProtKB-UniRule"/>
</dbReference>
<evidence type="ECO:0000256" key="4">
    <source>
        <dbReference type="PROSITE-ProRule" id="PRU00266"/>
    </source>
</evidence>
<feature type="domain" description="DRBM" evidence="6">
    <location>
        <begin position="1"/>
        <end position="71"/>
    </location>
</feature>
<evidence type="ECO:0000313" key="8">
    <source>
        <dbReference type="Proteomes" id="UP000324897"/>
    </source>
</evidence>
<feature type="region of interest" description="Disordered" evidence="5">
    <location>
        <begin position="1"/>
        <end position="23"/>
    </location>
</feature>
<dbReference type="Pfam" id="PF00035">
    <property type="entry name" value="dsrm"/>
    <property type="match status" value="3"/>
</dbReference>
<dbReference type="EMBL" id="RWGY01000026">
    <property type="protein sequence ID" value="TVU22465.1"/>
    <property type="molecule type" value="Genomic_DNA"/>
</dbReference>
<proteinExistence type="predicted"/>
<feature type="domain" description="DRBM" evidence="6">
    <location>
        <begin position="169"/>
        <end position="237"/>
    </location>
</feature>
<keyword evidence="1" id="KW-0677">Repeat</keyword>
<name>A0A5J9UFD8_9POAL</name>
<dbReference type="SMART" id="SM00358">
    <property type="entry name" value="DSRM"/>
    <property type="match status" value="3"/>
</dbReference>